<dbReference type="EMBL" id="JAOWLP010000005">
    <property type="protein sequence ID" value="MDG4981426.1"/>
    <property type="molecule type" value="Genomic_DNA"/>
</dbReference>
<dbReference type="Gene3D" id="3.20.20.80">
    <property type="entry name" value="Glycosidases"/>
    <property type="match status" value="1"/>
</dbReference>
<dbReference type="Gene3D" id="2.60.40.10">
    <property type="entry name" value="Immunoglobulins"/>
    <property type="match status" value="2"/>
</dbReference>
<dbReference type="Gene3D" id="2.70.98.10">
    <property type="match status" value="1"/>
</dbReference>
<dbReference type="Pfam" id="PF02929">
    <property type="entry name" value="Bgal_small_N"/>
    <property type="match status" value="1"/>
</dbReference>
<reference evidence="10" key="2">
    <citation type="journal article" date="2023" name="Food Microbiol.">
        <title>Evaluation of the fermentation potential of lactic acid bacteria isolated from herbs, fruits and vegetables as starter cultures in nut-based milk alternatives.</title>
        <authorList>
            <person name="Huang W."/>
            <person name="Dong A."/>
            <person name="Pham H.T."/>
            <person name="Zhou C."/>
            <person name="Huo Z."/>
            <person name="Watjen A.P."/>
            <person name="Prakash S."/>
            <person name="Bang-Berthelsen C.H."/>
            <person name="Turner M.S."/>
        </authorList>
    </citation>
    <scope>NUCLEOTIDE SEQUENCE</scope>
    <source>
        <strain evidence="10">581</strain>
    </source>
</reference>
<dbReference type="SMART" id="SM01038">
    <property type="entry name" value="Bgal_small_N"/>
    <property type="match status" value="1"/>
</dbReference>
<dbReference type="InterPro" id="IPR017853">
    <property type="entry name" value="GH"/>
</dbReference>
<evidence type="ECO:0000256" key="6">
    <source>
        <dbReference type="ARBA" id="ARBA00023295"/>
    </source>
</evidence>
<dbReference type="RefSeq" id="WP_278216227.1">
    <property type="nucleotide sequence ID" value="NZ_JAOWLP010000005.1"/>
</dbReference>
<dbReference type="InterPro" id="IPR008979">
    <property type="entry name" value="Galactose-bd-like_sf"/>
</dbReference>
<gene>
    <name evidence="10" type="ORF">OGZ39_07115</name>
</gene>
<dbReference type="Pfam" id="PF16353">
    <property type="entry name" value="LacZ_4"/>
    <property type="match status" value="1"/>
</dbReference>
<proteinExistence type="inferred from homology"/>
<evidence type="ECO:0000256" key="3">
    <source>
        <dbReference type="ARBA" id="ARBA00012756"/>
    </source>
</evidence>
<dbReference type="SUPFAM" id="SSF74650">
    <property type="entry name" value="Galactose mutarotase-like"/>
    <property type="match status" value="1"/>
</dbReference>
<dbReference type="SUPFAM" id="SSF49785">
    <property type="entry name" value="Galactose-binding domain-like"/>
    <property type="match status" value="1"/>
</dbReference>
<dbReference type="GO" id="GO:0004565">
    <property type="term" value="F:beta-galactosidase activity"/>
    <property type="evidence" value="ECO:0007669"/>
    <property type="project" value="UniProtKB-EC"/>
</dbReference>
<sequence length="996" mass="114829">MIKFADILERKDWENPVVSNWNRLPMHVPMMFQNTQLLDGLWSFEHFSKIVDVPENWLELGSTEYKISVPSNWQLEHEDETDVPIYTNVAYPIPVNPPFVPVENPIGCYTRDFDLEDSWLKNGKVHLTFEGAGSAFHIWLNGNYVGYSEDSRLSAEFDVTSLVQRGPNRLKVLVLRWSKATYLEDQDMWRMSGIFRSVKLQHMAENHLLDFAIETDLDDDFDLADVRVQARAVDESEASLKVDLFDGEKLITSTVGFNSVIRLDNPKLWSDELPNLYRLVLTLLDSDGSILQEESQNVGIRKVEISNGQLKVNGQPLLIRGVNKHEFTAEHGYVVSEETMIKDIKLMKQHNFNAVRCSHYPNNSRWYELCDEYGLYVIDEANIETHGMDPMNRLTDDPTWLPLMSERVTRMVLRDRNHPSIIIWSLGNESGYGRNHQALYDWCKHFDPTRLTQYEGGEDWNRAMSPATDIICPMYSRINTPTFNAPYSLMEWMGLSGENRPLILCEYAHDMGNSLGGFGKYWTAFRQIDRLQGGFIWDWVDQGLLKNGQFVYGGDFGDKPNDRQFSLNGLVFPDRTPKPALREAKYWQQYFQFTGHKNPIGKLESFTVTNEFLFRKTDNEKLMYQLTDGLEMFFEGELFLDLVPGESLTVNLPELIVDEYKNLFLNVQVKTLQKTAVFEENFEIAHEQFILQKAFQTCADSDNEGEFSVSTVENVLSVQSAQQTFIFDQKTGDLVQWIDQNSDEKLLTPLSEHFTRAPLDNDIGVSEVEHIDPNAWFERWKAAGYYELNINLQSLTVEQTKTATYVCVSTDYIANKKLAFKTRRVYKISQNGELLITVDVERNISLPEPARIGLSTQLSISCDKVDYFGLGPDENYPDRQGASQLGRWQTKLSEMSTPYIFPSENGLRMKVKRLSYGDLCVQTNQEFAFNIGLYSPKQLRERDHWHLLKKESGTWINIDGYHMGIGGDDSWSPSVAEEFLLKAKTYHYEIKLSLNK</sequence>
<dbReference type="SUPFAM" id="SSF51445">
    <property type="entry name" value="(Trans)glycosidases"/>
    <property type="match status" value="1"/>
</dbReference>
<dbReference type="FunFam" id="3.20.20.80:FF:000018">
    <property type="entry name" value="Beta-galactosidase"/>
    <property type="match status" value="1"/>
</dbReference>
<evidence type="ECO:0000256" key="5">
    <source>
        <dbReference type="ARBA" id="ARBA00022801"/>
    </source>
</evidence>
<dbReference type="InterPro" id="IPR006102">
    <property type="entry name" value="Ig-like_GH2"/>
</dbReference>
<dbReference type="InterPro" id="IPR032312">
    <property type="entry name" value="LacZ_4"/>
</dbReference>
<comment type="similarity">
    <text evidence="2 8">Belongs to the glycosyl hydrolase 2 family.</text>
</comment>
<dbReference type="SUPFAM" id="SSF49303">
    <property type="entry name" value="beta-Galactosidase/glucuronidase domain"/>
    <property type="match status" value="2"/>
</dbReference>
<dbReference type="InterPro" id="IPR006103">
    <property type="entry name" value="Glyco_hydro_2_cat"/>
</dbReference>
<dbReference type="InterPro" id="IPR023230">
    <property type="entry name" value="Glyco_hydro_2_CS"/>
</dbReference>
<dbReference type="InterPro" id="IPR004199">
    <property type="entry name" value="B-gal_small/dom_5"/>
</dbReference>
<dbReference type="PANTHER" id="PTHR46323:SF2">
    <property type="entry name" value="BETA-GALACTOSIDASE"/>
    <property type="match status" value="1"/>
</dbReference>
<dbReference type="Pfam" id="PF02837">
    <property type="entry name" value="Glyco_hydro_2_N"/>
    <property type="match status" value="1"/>
</dbReference>
<dbReference type="GO" id="GO:0005990">
    <property type="term" value="P:lactose catabolic process"/>
    <property type="evidence" value="ECO:0007669"/>
    <property type="project" value="TreeGrafter"/>
</dbReference>
<evidence type="ECO:0000256" key="8">
    <source>
        <dbReference type="RuleBase" id="RU361154"/>
    </source>
</evidence>
<dbReference type="Pfam" id="PF02836">
    <property type="entry name" value="Glyco_hydro_2_C"/>
    <property type="match status" value="1"/>
</dbReference>
<dbReference type="GO" id="GO:0009341">
    <property type="term" value="C:beta-galactosidase complex"/>
    <property type="evidence" value="ECO:0007669"/>
    <property type="project" value="InterPro"/>
</dbReference>
<dbReference type="InterPro" id="IPR014718">
    <property type="entry name" value="GH-type_carb-bd"/>
</dbReference>
<dbReference type="PANTHER" id="PTHR46323">
    <property type="entry name" value="BETA-GALACTOSIDASE"/>
    <property type="match status" value="1"/>
</dbReference>
<dbReference type="NCBIfam" id="NF007074">
    <property type="entry name" value="PRK09525.1"/>
    <property type="match status" value="1"/>
</dbReference>
<dbReference type="PRINTS" id="PR00132">
    <property type="entry name" value="GLHYDRLASE2"/>
</dbReference>
<evidence type="ECO:0000256" key="4">
    <source>
        <dbReference type="ARBA" id="ARBA00013303"/>
    </source>
</evidence>
<accession>A0A9X4S3J7</accession>
<comment type="caution">
    <text evidence="10">The sequence shown here is derived from an EMBL/GenBank/DDBJ whole genome shotgun (WGS) entry which is preliminary data.</text>
</comment>
<dbReference type="AlphaFoldDB" id="A0A9X4S3J7"/>
<dbReference type="InterPro" id="IPR013783">
    <property type="entry name" value="Ig-like_fold"/>
</dbReference>
<dbReference type="InterPro" id="IPR006101">
    <property type="entry name" value="Glyco_hydro_2"/>
</dbReference>
<dbReference type="SMR" id="A0A9X4S3J7"/>
<comment type="catalytic activity">
    <reaction evidence="1 8">
        <text>Hydrolysis of terminal non-reducing beta-D-galactose residues in beta-D-galactosides.</text>
        <dbReference type="EC" id="3.2.1.23"/>
    </reaction>
</comment>
<dbReference type="InterPro" id="IPR023232">
    <property type="entry name" value="Glyco_hydro_2_AS"/>
</dbReference>
<evidence type="ECO:0000256" key="2">
    <source>
        <dbReference type="ARBA" id="ARBA00007401"/>
    </source>
</evidence>
<dbReference type="InterPro" id="IPR036156">
    <property type="entry name" value="Beta-gal/glucu_dom_sf"/>
</dbReference>
<evidence type="ECO:0000313" key="11">
    <source>
        <dbReference type="Proteomes" id="UP001152656"/>
    </source>
</evidence>
<dbReference type="Gene3D" id="2.60.120.260">
    <property type="entry name" value="Galactose-binding domain-like"/>
    <property type="match status" value="1"/>
</dbReference>
<evidence type="ECO:0000259" key="9">
    <source>
        <dbReference type="SMART" id="SM01038"/>
    </source>
</evidence>
<dbReference type="Proteomes" id="UP001152656">
    <property type="component" value="Unassembled WGS sequence"/>
</dbReference>
<reference evidence="10" key="1">
    <citation type="submission" date="2022-10" db="EMBL/GenBank/DDBJ databases">
        <authorList>
            <person name="Turner M.S."/>
            <person name="Huang W."/>
        </authorList>
    </citation>
    <scope>NUCLEOTIDE SEQUENCE</scope>
    <source>
        <strain evidence="10">581</strain>
    </source>
</reference>
<keyword evidence="6 8" id="KW-0326">Glycosidase</keyword>
<feature type="domain" description="Beta galactosidase small chain/" evidence="9">
    <location>
        <begin position="717"/>
        <end position="993"/>
    </location>
</feature>
<dbReference type="PROSITE" id="PS00608">
    <property type="entry name" value="GLYCOSYL_HYDROL_F2_2"/>
    <property type="match status" value="1"/>
</dbReference>
<name>A0A9X4S3J7_9LACT</name>
<dbReference type="PROSITE" id="PS00719">
    <property type="entry name" value="GLYCOSYL_HYDROL_F2_1"/>
    <property type="match status" value="1"/>
</dbReference>
<evidence type="ECO:0000313" key="10">
    <source>
        <dbReference type="EMBL" id="MDG4981426.1"/>
    </source>
</evidence>
<organism evidence="10 11">
    <name type="scientific">Lactococcus lactis</name>
    <dbReference type="NCBI Taxonomy" id="1358"/>
    <lineage>
        <taxon>Bacteria</taxon>
        <taxon>Bacillati</taxon>
        <taxon>Bacillota</taxon>
        <taxon>Bacilli</taxon>
        <taxon>Lactobacillales</taxon>
        <taxon>Streptococcaceae</taxon>
        <taxon>Lactococcus</taxon>
    </lineage>
</organism>
<evidence type="ECO:0000256" key="1">
    <source>
        <dbReference type="ARBA" id="ARBA00001412"/>
    </source>
</evidence>
<dbReference type="EC" id="3.2.1.23" evidence="3 8"/>
<dbReference type="GO" id="GO:0030246">
    <property type="term" value="F:carbohydrate binding"/>
    <property type="evidence" value="ECO:0007669"/>
    <property type="project" value="InterPro"/>
</dbReference>
<evidence type="ECO:0000256" key="7">
    <source>
        <dbReference type="ARBA" id="ARBA00032230"/>
    </source>
</evidence>
<keyword evidence="5 8" id="KW-0378">Hydrolase</keyword>
<dbReference type="InterPro" id="IPR006104">
    <property type="entry name" value="Glyco_hydro_2_N"/>
</dbReference>
<protein>
    <recommendedName>
        <fullName evidence="4 8">Beta-galactosidase</fullName>
        <ecNumber evidence="3 8">3.2.1.23</ecNumber>
    </recommendedName>
    <alternativeName>
        <fullName evidence="7 8">Lactase</fullName>
    </alternativeName>
</protein>
<dbReference type="InterPro" id="IPR050347">
    <property type="entry name" value="Bact_Beta-galactosidase"/>
</dbReference>
<dbReference type="Pfam" id="PF00703">
    <property type="entry name" value="Glyco_hydro_2"/>
    <property type="match status" value="1"/>
</dbReference>
<dbReference type="InterPro" id="IPR011013">
    <property type="entry name" value="Gal_mutarotase_sf_dom"/>
</dbReference>